<protein>
    <submittedName>
        <fullName evidence="1">Uncharacterized protein</fullName>
    </submittedName>
</protein>
<keyword evidence="2" id="KW-1185">Reference proteome</keyword>
<dbReference type="EMBL" id="BEGY01000111">
    <property type="protein sequence ID" value="GAX83931.1"/>
    <property type="molecule type" value="Genomic_DNA"/>
</dbReference>
<name>A0A250XLF6_9CHLO</name>
<dbReference type="STRING" id="1157962.A0A250XLF6"/>
<dbReference type="PANTHER" id="PTHR46336">
    <property type="entry name" value="OS02G0260700 PROTEIN"/>
    <property type="match status" value="1"/>
</dbReference>
<dbReference type="AlphaFoldDB" id="A0A250XLF6"/>
<evidence type="ECO:0000313" key="2">
    <source>
        <dbReference type="Proteomes" id="UP000232323"/>
    </source>
</evidence>
<dbReference type="InterPro" id="IPR045890">
    <property type="entry name" value="POB1-like"/>
</dbReference>
<comment type="caution">
    <text evidence="1">The sequence shown here is derived from an EMBL/GenBank/DDBJ whole genome shotgun (WGS) entry which is preliminary data.</text>
</comment>
<dbReference type="OrthoDB" id="538345at2759"/>
<dbReference type="Proteomes" id="UP000232323">
    <property type="component" value="Unassembled WGS sequence"/>
</dbReference>
<dbReference type="InterPro" id="IPR011333">
    <property type="entry name" value="SKP1/BTB/POZ_sf"/>
</dbReference>
<dbReference type="SUPFAM" id="SSF54695">
    <property type="entry name" value="POZ domain"/>
    <property type="match status" value="1"/>
</dbReference>
<sequence>MDFSTFYNEERYSDIVLVLRTKVVETVAVTGLTSRNHTGNDVTTDDSPISHDDITLPAHAMALDNASPYFKARLSTAWQSTLTEPDITGNDDYDDRLAHQEDIIATEKTAYLSCSSSNYCHYCKRVQQATQEASPERVSAPTPSTNNNKRVVLIEYVEEGEVSSIKAVIKSMYTGKLDMEVRTSPLLLLQCYMAASRFNVQHCIQDCATALNNLPTHLFTVEVLVKIYDSPHFLSDFCSPQFAILRQKASEVLLRTFGDVPAILCGHQSTSPGRAPARALLEQFLSLPYHAVLQWLQADKLVVHSENCVVALLSLWMVLGDNGKRCSIAESTELMKNLRVLQLTASYLLNFPSIAWVKVVFDQSPALRSAFLKTQYCRVMCQPGDCFLQADYDFGGYSSWFEGSGTVVTEIPKAWTLRRRASGARIANISHGLTAIYDFKMQDADALCKQYGGKGFTPFLCTLSSPPELMYCSGYWLSVGVGVSYMEAEPTKDRAGEFQLCCYLYPTIDSLIKGAEETVISFTAETHLRCTKGLLATAAIYDKKINMEIASSSSSSRESLEQPRPERLYPLSSILTRTDLSVKEIFEACVVKGNKVLTVKFIVRDLL</sequence>
<dbReference type="Gene3D" id="1.25.40.420">
    <property type="match status" value="1"/>
</dbReference>
<dbReference type="Gene3D" id="3.30.710.10">
    <property type="entry name" value="Potassium Channel Kv1.1, Chain A"/>
    <property type="match status" value="1"/>
</dbReference>
<organism evidence="1 2">
    <name type="scientific">Chlamydomonas eustigma</name>
    <dbReference type="NCBI Taxonomy" id="1157962"/>
    <lineage>
        <taxon>Eukaryota</taxon>
        <taxon>Viridiplantae</taxon>
        <taxon>Chlorophyta</taxon>
        <taxon>core chlorophytes</taxon>
        <taxon>Chlorophyceae</taxon>
        <taxon>CS clade</taxon>
        <taxon>Chlamydomonadales</taxon>
        <taxon>Chlamydomonadaceae</taxon>
        <taxon>Chlamydomonas</taxon>
    </lineage>
</organism>
<dbReference type="PANTHER" id="PTHR46336:SF3">
    <property type="entry name" value="BTB_POZ DOMAIN-CONTAINING PROTEIN POB1"/>
    <property type="match status" value="1"/>
</dbReference>
<gene>
    <name evidence="1" type="ORF">CEUSTIGMA_g11355.t1</name>
</gene>
<evidence type="ECO:0000313" key="1">
    <source>
        <dbReference type="EMBL" id="GAX83931.1"/>
    </source>
</evidence>
<reference evidence="1 2" key="1">
    <citation type="submission" date="2017-08" db="EMBL/GenBank/DDBJ databases">
        <title>Acidophilic green algal genome provides insights into adaptation to an acidic environment.</title>
        <authorList>
            <person name="Hirooka S."/>
            <person name="Hirose Y."/>
            <person name="Kanesaki Y."/>
            <person name="Higuchi S."/>
            <person name="Fujiwara T."/>
            <person name="Onuma R."/>
            <person name="Era A."/>
            <person name="Ohbayashi R."/>
            <person name="Uzuka A."/>
            <person name="Nozaki H."/>
            <person name="Yoshikawa H."/>
            <person name="Miyagishima S.Y."/>
        </authorList>
    </citation>
    <scope>NUCLEOTIDE SEQUENCE [LARGE SCALE GENOMIC DNA]</scope>
    <source>
        <strain evidence="1 2">NIES-2499</strain>
    </source>
</reference>
<proteinExistence type="predicted"/>
<accession>A0A250XLF6</accession>